<accession>A0A812VTI0</accession>
<evidence type="ECO:0000313" key="2">
    <source>
        <dbReference type="EMBL" id="CAE7651418.1"/>
    </source>
</evidence>
<comment type="caution">
    <text evidence="2">The sequence shown here is derived from an EMBL/GenBank/DDBJ whole genome shotgun (WGS) entry which is preliminary data.</text>
</comment>
<dbReference type="Proteomes" id="UP000649617">
    <property type="component" value="Unassembled WGS sequence"/>
</dbReference>
<protein>
    <submittedName>
        <fullName evidence="2">Uncharacterized protein</fullName>
    </submittedName>
</protein>
<feature type="region of interest" description="Disordered" evidence="1">
    <location>
        <begin position="274"/>
        <end position="295"/>
    </location>
</feature>
<evidence type="ECO:0000256" key="1">
    <source>
        <dbReference type="SAM" id="MobiDB-lite"/>
    </source>
</evidence>
<sequence length="701" mass="79629">MDFRTISETKIASRILHRCVKVVNNIRSENGGKSLCVFKIGITSDAWQRRESYLKQNFKSFVILHKVCQAELLGMCEMLEAALIAEFHDNVRCCRNKQGGGESMRKKDFSPRFKPPYYVYCVAAKDIVLDALAAARRDPCEVLQKIARVKLSSADVPLYKIFRENGLTMGIDISFAKAGKMERYPYLKPRHLLEVLSERYFHKVLGVPVHLAEQSLEIFWRKYRTLHPEHEIFQQYFPLPQLIPYYLHGDGGRGYKKEAVEILSMLPALGAGTNQSPVKLDRKRNHSDADQQGINLSGSSGATRFLFTVLSSLVFKKDLGLFDDLLELWGQQLQALLSDGFWAQGSLWRIVILGFTGDSPFVKKVSKMNRSFNNVRKTHASKNPQKGCCWLCHAGYEWEDVSYPFEHLGLVTPLWIQTSGLNNPLPWSDDGGRLLRYMLLDPAESAAAFFRADFFHVYHAGVGKDFAASALIYAMKQCFGLGSIRKDLAALNDELRNFLRRNKLHLHCGYLTEDLLGYSGTRDFPEGHWSKNMDTAILMKFVVDLLQNPDFHTKVACDEILVEILQTGIAMGNAVRIFFKGDYFMPSEDCQAVIRNGHAFLCGYAALVSMCHAASLCLFKLRPKIHYLNHIFLRVLQEWETAGIAVNPCAEATFMSEDFVGKTARISRRVDCKAIALKTLQRYIMWMQTALDKDLLLHLLG</sequence>
<keyword evidence="3" id="KW-1185">Reference proteome</keyword>
<dbReference type="AlphaFoldDB" id="A0A812VTI0"/>
<name>A0A812VTI0_SYMPI</name>
<gene>
    <name evidence="2" type="ORF">SPIL2461_LOCUS17399</name>
</gene>
<dbReference type="OrthoDB" id="410676at2759"/>
<reference evidence="2" key="1">
    <citation type="submission" date="2021-02" db="EMBL/GenBank/DDBJ databases">
        <authorList>
            <person name="Dougan E. K."/>
            <person name="Rhodes N."/>
            <person name="Thang M."/>
            <person name="Chan C."/>
        </authorList>
    </citation>
    <scope>NUCLEOTIDE SEQUENCE</scope>
</reference>
<organism evidence="2 3">
    <name type="scientific">Symbiodinium pilosum</name>
    <name type="common">Dinoflagellate</name>
    <dbReference type="NCBI Taxonomy" id="2952"/>
    <lineage>
        <taxon>Eukaryota</taxon>
        <taxon>Sar</taxon>
        <taxon>Alveolata</taxon>
        <taxon>Dinophyceae</taxon>
        <taxon>Suessiales</taxon>
        <taxon>Symbiodiniaceae</taxon>
        <taxon>Symbiodinium</taxon>
    </lineage>
</organism>
<dbReference type="EMBL" id="CAJNIZ010043150">
    <property type="protein sequence ID" value="CAE7651418.1"/>
    <property type="molecule type" value="Genomic_DNA"/>
</dbReference>
<proteinExistence type="predicted"/>
<evidence type="ECO:0000313" key="3">
    <source>
        <dbReference type="Proteomes" id="UP000649617"/>
    </source>
</evidence>